<evidence type="ECO:0000313" key="5">
    <source>
        <dbReference type="EMBL" id="PGH07917.1"/>
    </source>
</evidence>
<dbReference type="GO" id="GO:0000149">
    <property type="term" value="F:SNARE binding"/>
    <property type="evidence" value="ECO:0007669"/>
    <property type="project" value="TreeGrafter"/>
</dbReference>
<dbReference type="Pfam" id="PF05739">
    <property type="entry name" value="SNARE"/>
    <property type="match status" value="1"/>
</dbReference>
<name>A0A2B7XGY1_9EURO</name>
<comment type="caution">
    <text evidence="5">The sequence shown here is derived from an EMBL/GenBank/DDBJ whole genome shotgun (WGS) entry which is preliminary data.</text>
</comment>
<dbReference type="GO" id="GO:0006887">
    <property type="term" value="P:exocytosis"/>
    <property type="evidence" value="ECO:0007669"/>
    <property type="project" value="TreeGrafter"/>
</dbReference>
<dbReference type="GO" id="GO:0006886">
    <property type="term" value="P:intracellular protein transport"/>
    <property type="evidence" value="ECO:0007669"/>
    <property type="project" value="TreeGrafter"/>
</dbReference>
<dbReference type="InterPro" id="IPR006011">
    <property type="entry name" value="Syntaxin_N"/>
</dbReference>
<feature type="coiled-coil region" evidence="2">
    <location>
        <begin position="201"/>
        <end position="235"/>
    </location>
</feature>
<dbReference type="Proteomes" id="UP000223968">
    <property type="component" value="Unassembled WGS sequence"/>
</dbReference>
<feature type="domain" description="T-SNARE coiled-coil homology" evidence="4">
    <location>
        <begin position="170"/>
        <end position="232"/>
    </location>
</feature>
<dbReference type="GO" id="GO:0006906">
    <property type="term" value="P:vesicle fusion"/>
    <property type="evidence" value="ECO:0007669"/>
    <property type="project" value="TreeGrafter"/>
</dbReference>
<dbReference type="GO" id="GO:0005484">
    <property type="term" value="F:SNAP receptor activity"/>
    <property type="evidence" value="ECO:0007669"/>
    <property type="project" value="TreeGrafter"/>
</dbReference>
<proteinExistence type="inferred from homology"/>
<evidence type="ECO:0000256" key="1">
    <source>
        <dbReference type="ARBA" id="ARBA00009063"/>
    </source>
</evidence>
<dbReference type="PANTHER" id="PTHR19957">
    <property type="entry name" value="SYNTAXIN"/>
    <property type="match status" value="1"/>
</dbReference>
<dbReference type="InterPro" id="IPR010989">
    <property type="entry name" value="SNARE"/>
</dbReference>
<gene>
    <name evidence="5" type="ORF">AJ79_06125</name>
</gene>
<dbReference type="Gene3D" id="1.20.58.70">
    <property type="match status" value="1"/>
</dbReference>
<evidence type="ECO:0000313" key="6">
    <source>
        <dbReference type="Proteomes" id="UP000223968"/>
    </source>
</evidence>
<dbReference type="InterPro" id="IPR000727">
    <property type="entry name" value="T_SNARE_dom"/>
</dbReference>
<protein>
    <recommendedName>
        <fullName evidence="4">t-SNARE coiled-coil homology domain-containing protein</fullName>
    </recommendedName>
</protein>
<evidence type="ECO:0000256" key="3">
    <source>
        <dbReference type="SAM" id="Phobius"/>
    </source>
</evidence>
<dbReference type="STRING" id="1447875.A0A2B7XGY1"/>
<comment type="similarity">
    <text evidence="1">Belongs to the syntaxin family.</text>
</comment>
<dbReference type="GO" id="GO:0048278">
    <property type="term" value="P:vesicle docking"/>
    <property type="evidence" value="ECO:0007669"/>
    <property type="project" value="TreeGrafter"/>
</dbReference>
<keyword evidence="3" id="KW-0812">Transmembrane</keyword>
<dbReference type="GO" id="GO:0031201">
    <property type="term" value="C:SNARE complex"/>
    <property type="evidence" value="ECO:0007669"/>
    <property type="project" value="TreeGrafter"/>
</dbReference>
<accession>A0A2B7XGY1</accession>
<dbReference type="CDD" id="cd15849">
    <property type="entry name" value="SNARE_Sso1"/>
    <property type="match status" value="1"/>
</dbReference>
<keyword evidence="3" id="KW-1133">Transmembrane helix</keyword>
<dbReference type="AlphaFoldDB" id="A0A2B7XGY1"/>
<dbReference type="PROSITE" id="PS50192">
    <property type="entry name" value="T_SNARE"/>
    <property type="match status" value="1"/>
</dbReference>
<organism evidence="5 6">
    <name type="scientific">Helicocarpus griseus UAMH5409</name>
    <dbReference type="NCBI Taxonomy" id="1447875"/>
    <lineage>
        <taxon>Eukaryota</taxon>
        <taxon>Fungi</taxon>
        <taxon>Dikarya</taxon>
        <taxon>Ascomycota</taxon>
        <taxon>Pezizomycotina</taxon>
        <taxon>Eurotiomycetes</taxon>
        <taxon>Eurotiomycetidae</taxon>
        <taxon>Onygenales</taxon>
        <taxon>Ajellomycetaceae</taxon>
        <taxon>Helicocarpus</taxon>
    </lineage>
</organism>
<evidence type="ECO:0000256" key="2">
    <source>
        <dbReference type="SAM" id="Coils"/>
    </source>
</evidence>
<dbReference type="OrthoDB" id="10255013at2759"/>
<reference evidence="5 6" key="1">
    <citation type="submission" date="2017-10" db="EMBL/GenBank/DDBJ databases">
        <title>Comparative genomics in systemic dimorphic fungi from Ajellomycetaceae.</title>
        <authorList>
            <person name="Munoz J.F."/>
            <person name="Mcewen J.G."/>
            <person name="Clay O.K."/>
            <person name="Cuomo C.A."/>
        </authorList>
    </citation>
    <scope>NUCLEOTIDE SEQUENCE [LARGE SCALE GENOMIC DNA]</scope>
    <source>
        <strain evidence="5 6">UAMH5409</strain>
    </source>
</reference>
<feature type="transmembrane region" description="Helical" evidence="3">
    <location>
        <begin position="244"/>
        <end position="265"/>
    </location>
</feature>
<keyword evidence="3" id="KW-0472">Membrane</keyword>
<dbReference type="InterPro" id="IPR045242">
    <property type="entry name" value="Syntaxin"/>
</dbReference>
<dbReference type="PANTHER" id="PTHR19957:SF380">
    <property type="entry name" value="SYNTAXIN FAMILY PROTEIN"/>
    <property type="match status" value="1"/>
</dbReference>
<dbReference type="Pfam" id="PF00804">
    <property type="entry name" value="Syntaxin"/>
    <property type="match status" value="1"/>
</dbReference>
<keyword evidence="6" id="KW-1185">Reference proteome</keyword>
<sequence>MQGQGQTQQVDPHAILNQCRDVERGIDEVESYIDQMNGVHRRLLSDADHTRENQLRAEAEELAAETKRLYQNLIQRMKGIKKTPGAGEVRNSAQIGKVERRLKAAITSYQRVQSDFRKGLEAQMARQYRIVRPDATDAEVQEAVQDPSNQQIFSQALIQSDRRGDAQKVSQMVRARHDEILKIERDLIELAQMFQDLDTLVVQQEAAVEQIDQQAEDVNENMHKGNEEIDGAIEKARARNKKKWICLGIVVLILIVVAIVVGVVVSNQVNQNKNNPPQ</sequence>
<dbReference type="GO" id="GO:0005886">
    <property type="term" value="C:plasma membrane"/>
    <property type="evidence" value="ECO:0007669"/>
    <property type="project" value="TreeGrafter"/>
</dbReference>
<dbReference type="SMART" id="SM00397">
    <property type="entry name" value="t_SNARE"/>
    <property type="match status" value="1"/>
</dbReference>
<dbReference type="EMBL" id="PDNB01000105">
    <property type="protein sequence ID" value="PGH07917.1"/>
    <property type="molecule type" value="Genomic_DNA"/>
</dbReference>
<evidence type="ECO:0000259" key="4">
    <source>
        <dbReference type="PROSITE" id="PS50192"/>
    </source>
</evidence>
<dbReference type="GO" id="GO:0012505">
    <property type="term" value="C:endomembrane system"/>
    <property type="evidence" value="ECO:0007669"/>
    <property type="project" value="TreeGrafter"/>
</dbReference>
<keyword evidence="2" id="KW-0175">Coiled coil</keyword>
<dbReference type="SUPFAM" id="SSF47661">
    <property type="entry name" value="t-snare proteins"/>
    <property type="match status" value="1"/>
</dbReference>